<protein>
    <submittedName>
        <fullName evidence="1">Uncharacterized protein</fullName>
    </submittedName>
</protein>
<accession>G0EZ75</accession>
<evidence type="ECO:0000313" key="1">
    <source>
        <dbReference type="EMBL" id="AEI77455.1"/>
    </source>
</evidence>
<evidence type="ECO:0000313" key="2">
    <source>
        <dbReference type="Proteomes" id="UP000006798"/>
    </source>
</evidence>
<gene>
    <name evidence="1" type="ordered locus">CNE_1c21190</name>
</gene>
<reference evidence="1 2" key="1">
    <citation type="journal article" date="2011" name="J. Bacteriol.">
        <title>Complete genome sequence of the type strain Cupriavidus necator N-1.</title>
        <authorList>
            <person name="Poehlein A."/>
            <person name="Kusian B."/>
            <person name="Friedrich B."/>
            <person name="Daniel R."/>
            <person name="Bowien B."/>
        </authorList>
    </citation>
    <scope>NUCLEOTIDE SEQUENCE [LARGE SCALE GENOMIC DNA]</scope>
    <source>
        <strain evidence="2">ATCC 43291 / DSM 13513 / CCUG 52238 / LMG 8453 / N-1</strain>
    </source>
</reference>
<proteinExistence type="predicted"/>
<dbReference type="KEGG" id="cnc:CNE_1c21190"/>
<dbReference type="HOGENOM" id="CLU_3215157_0_0_4"/>
<dbReference type="AlphaFoldDB" id="G0EZ75"/>
<dbReference type="EMBL" id="CP002877">
    <property type="protein sequence ID" value="AEI77455.1"/>
    <property type="molecule type" value="Genomic_DNA"/>
</dbReference>
<organism evidence="1 2">
    <name type="scientific">Cupriavidus necator (strain ATCC 43291 / DSM 13513 / CCUG 52238 / LMG 8453 / N-1)</name>
    <name type="common">Ralstonia eutropha</name>
    <dbReference type="NCBI Taxonomy" id="1042878"/>
    <lineage>
        <taxon>Bacteria</taxon>
        <taxon>Pseudomonadati</taxon>
        <taxon>Pseudomonadota</taxon>
        <taxon>Betaproteobacteria</taxon>
        <taxon>Burkholderiales</taxon>
        <taxon>Burkholderiaceae</taxon>
        <taxon>Cupriavidus</taxon>
    </lineage>
</organism>
<name>G0EZ75_CUPNN</name>
<sequence>MTLVRNATAAFWPEALHAAHEINGPTFAHAILTTAELLAALGAR</sequence>
<dbReference type="Proteomes" id="UP000006798">
    <property type="component" value="Chromosome 1"/>
</dbReference>